<feature type="compositionally biased region" description="Basic residues" evidence="1">
    <location>
        <begin position="99"/>
        <end position="112"/>
    </location>
</feature>
<evidence type="ECO:0000256" key="1">
    <source>
        <dbReference type="SAM" id="MobiDB-lite"/>
    </source>
</evidence>
<proteinExistence type="predicted"/>
<dbReference type="Proteomes" id="UP000242519">
    <property type="component" value="Unassembled WGS sequence"/>
</dbReference>
<comment type="caution">
    <text evidence="2">The sequence shown here is derived from an EMBL/GenBank/DDBJ whole genome shotgun (WGS) entry which is preliminary data.</text>
</comment>
<dbReference type="InParanoid" id="A0A218YT41"/>
<reference evidence="2 3" key="1">
    <citation type="submission" date="2017-04" db="EMBL/GenBank/DDBJ databases">
        <title>Draft genome sequence of Marssonina coronaria NL1: causal agent of apple blotch.</title>
        <authorList>
            <person name="Cheng Q."/>
        </authorList>
    </citation>
    <scope>NUCLEOTIDE SEQUENCE [LARGE SCALE GENOMIC DNA]</scope>
    <source>
        <strain evidence="2 3">NL1</strain>
    </source>
</reference>
<gene>
    <name evidence="2" type="ORF">B2J93_2384</name>
</gene>
<feature type="region of interest" description="Disordered" evidence="1">
    <location>
        <begin position="22"/>
        <end position="171"/>
    </location>
</feature>
<dbReference type="EMBL" id="MZNU01000411">
    <property type="protein sequence ID" value="OWO98083.1"/>
    <property type="molecule type" value="Genomic_DNA"/>
</dbReference>
<accession>A0A218YT41</accession>
<keyword evidence="3" id="KW-1185">Reference proteome</keyword>
<name>A0A218YT41_9HELO</name>
<evidence type="ECO:0000313" key="2">
    <source>
        <dbReference type="EMBL" id="OWO98083.1"/>
    </source>
</evidence>
<sequence>MRVLLLIPGPAHDLRCARSAACGRRRSRGTQECPVGSGPRSGRSSTRRRGETETVDMGGARYLPADPPSAGRPPSRGWRRRAWRATDLPRGPVALASPSRRRGEHSAPKHPARTVGKLALGSSRGTALRPAPRLLGSRGGPTTERQLTTPRPDSLPGLRHGRGVGGVDPSAAGGAPMRCSVNGRTCCSSGSPTGHGRSAHRDGVRVMTLAARRHARMA</sequence>
<evidence type="ECO:0000313" key="3">
    <source>
        <dbReference type="Proteomes" id="UP000242519"/>
    </source>
</evidence>
<dbReference type="AlphaFoldDB" id="A0A218YT41"/>
<organism evidence="2 3">
    <name type="scientific">Diplocarpon coronariae</name>
    <dbReference type="NCBI Taxonomy" id="2795749"/>
    <lineage>
        <taxon>Eukaryota</taxon>
        <taxon>Fungi</taxon>
        <taxon>Dikarya</taxon>
        <taxon>Ascomycota</taxon>
        <taxon>Pezizomycotina</taxon>
        <taxon>Leotiomycetes</taxon>
        <taxon>Helotiales</taxon>
        <taxon>Drepanopezizaceae</taxon>
        <taxon>Diplocarpon</taxon>
    </lineage>
</organism>
<feature type="compositionally biased region" description="Low complexity" evidence="1">
    <location>
        <begin position="34"/>
        <end position="44"/>
    </location>
</feature>
<protein>
    <submittedName>
        <fullName evidence="2">Uncharacterized protein</fullName>
    </submittedName>
</protein>